<evidence type="ECO:0000313" key="1">
    <source>
        <dbReference type="EMBL" id="AZU04881.1"/>
    </source>
</evidence>
<dbReference type="EMBL" id="CP018911">
    <property type="protein sequence ID" value="AZU04881.1"/>
    <property type="molecule type" value="Genomic_DNA"/>
</dbReference>
<protein>
    <submittedName>
        <fullName evidence="1">Uncharacterized protein</fullName>
    </submittedName>
</protein>
<gene>
    <name evidence="1" type="ORF">X907_2366</name>
</gene>
<dbReference type="AlphaFoldDB" id="A0A3T0EC62"/>
<accession>A0A3T0EC62</accession>
<dbReference type="KEGG" id="gak:X907_2366"/>
<name>A0A3T0EC62_9PROT</name>
<reference evidence="1 2" key="1">
    <citation type="submission" date="2016-12" db="EMBL/GenBank/DDBJ databases">
        <title>The genome of dimorphic prosthecate Glycocaulis alkaliphilus 6b-8t, isolated from crude oil dictates its adaptability in petroleum environments.</title>
        <authorList>
            <person name="Wu X.-L."/>
            <person name="Geng S."/>
        </authorList>
    </citation>
    <scope>NUCLEOTIDE SEQUENCE [LARGE SCALE GENOMIC DNA]</scope>
    <source>
        <strain evidence="1 2">6B-8</strain>
    </source>
</reference>
<dbReference type="Proteomes" id="UP000286954">
    <property type="component" value="Chromosome"/>
</dbReference>
<organism evidence="1 2">
    <name type="scientific">Glycocaulis alkaliphilus</name>
    <dbReference type="NCBI Taxonomy" id="1434191"/>
    <lineage>
        <taxon>Bacteria</taxon>
        <taxon>Pseudomonadati</taxon>
        <taxon>Pseudomonadota</taxon>
        <taxon>Alphaproteobacteria</taxon>
        <taxon>Maricaulales</taxon>
        <taxon>Maricaulaceae</taxon>
        <taxon>Glycocaulis</taxon>
    </lineage>
</organism>
<sequence length="235" mass="26588">MRINRIINLMNTVRGNKIYLLEMWDDDYAVGEYGWHLGELELIFRRPSTLELVDGLADLISEGLISSKDVNSIFKDDGVGIQFAHNDDESLIVKLTPVEELPDEELEPSEHTNMRKLFDRMDRALEASDWPLVVHTAASVFETLAKSIVTNPTVQNQSLGSWFALYRKHSTLSDSILDEIKSIFDKRNTEALAGHGSTVDPATTEKEARVMRELTRTIVKLERELSVISPQFSSP</sequence>
<evidence type="ECO:0000313" key="2">
    <source>
        <dbReference type="Proteomes" id="UP000286954"/>
    </source>
</evidence>
<proteinExistence type="predicted"/>
<keyword evidence="2" id="KW-1185">Reference proteome</keyword>